<organism evidence="5 6">
    <name type="scientific">Aurantiacibacter zhengii</name>
    <dbReference type="NCBI Taxonomy" id="2307003"/>
    <lineage>
        <taxon>Bacteria</taxon>
        <taxon>Pseudomonadati</taxon>
        <taxon>Pseudomonadota</taxon>
        <taxon>Alphaproteobacteria</taxon>
        <taxon>Sphingomonadales</taxon>
        <taxon>Erythrobacteraceae</taxon>
        <taxon>Aurantiacibacter</taxon>
    </lineage>
</organism>
<evidence type="ECO:0000256" key="3">
    <source>
        <dbReference type="ARBA" id="ARBA00022833"/>
    </source>
</evidence>
<name>A0A418NR20_9SPHN</name>
<protein>
    <submittedName>
        <fullName evidence="5">Aldehyde-activating protein</fullName>
    </submittedName>
</protein>
<keyword evidence="3" id="KW-0862">Zinc</keyword>
<dbReference type="GO" id="GO:0046872">
    <property type="term" value="F:metal ion binding"/>
    <property type="evidence" value="ECO:0007669"/>
    <property type="project" value="UniProtKB-KW"/>
</dbReference>
<evidence type="ECO:0000313" key="6">
    <source>
        <dbReference type="Proteomes" id="UP000286576"/>
    </source>
</evidence>
<gene>
    <name evidence="5" type="ORF">D2V07_12870</name>
</gene>
<dbReference type="GO" id="GO:0016846">
    <property type="term" value="F:carbon-sulfur lyase activity"/>
    <property type="evidence" value="ECO:0007669"/>
    <property type="project" value="InterPro"/>
</dbReference>
<dbReference type="PROSITE" id="PS51891">
    <property type="entry name" value="CENP_V_GFA"/>
    <property type="match status" value="1"/>
</dbReference>
<sequence length="133" mass="14363">MMTFDCLCGEVSIALSQKPEFVHACNCTLCAKSGARWSYFHPDQVEIAGATTGFRRSDKESPAAEVHSCIKCGATTHFVLTEAAVAVHGNTMMGVNMLLADPADLSGVELRYPDGRNWAGEGEFGYVREAETL</sequence>
<evidence type="ECO:0000256" key="2">
    <source>
        <dbReference type="ARBA" id="ARBA00022723"/>
    </source>
</evidence>
<keyword evidence="2" id="KW-0479">Metal-binding</keyword>
<keyword evidence="6" id="KW-1185">Reference proteome</keyword>
<evidence type="ECO:0000313" key="5">
    <source>
        <dbReference type="EMBL" id="RIV85166.1"/>
    </source>
</evidence>
<comment type="similarity">
    <text evidence="1">Belongs to the Gfa family.</text>
</comment>
<evidence type="ECO:0000259" key="4">
    <source>
        <dbReference type="PROSITE" id="PS51891"/>
    </source>
</evidence>
<evidence type="ECO:0000256" key="1">
    <source>
        <dbReference type="ARBA" id="ARBA00005495"/>
    </source>
</evidence>
<feature type="domain" description="CENP-V/GFA" evidence="4">
    <location>
        <begin position="2"/>
        <end position="119"/>
    </location>
</feature>
<dbReference type="OrthoDB" id="9805575at2"/>
<dbReference type="SUPFAM" id="SSF51316">
    <property type="entry name" value="Mss4-like"/>
    <property type="match status" value="1"/>
</dbReference>
<comment type="caution">
    <text evidence="5">The sequence shown here is derived from an EMBL/GenBank/DDBJ whole genome shotgun (WGS) entry which is preliminary data.</text>
</comment>
<dbReference type="InterPro" id="IPR011057">
    <property type="entry name" value="Mss4-like_sf"/>
</dbReference>
<accession>A0A418NR20</accession>
<dbReference type="AlphaFoldDB" id="A0A418NR20"/>
<dbReference type="EMBL" id="QXFL01000005">
    <property type="protein sequence ID" value="RIV85166.1"/>
    <property type="molecule type" value="Genomic_DNA"/>
</dbReference>
<dbReference type="InterPro" id="IPR006913">
    <property type="entry name" value="CENP-V/GFA"/>
</dbReference>
<dbReference type="Gene3D" id="2.170.150.70">
    <property type="match status" value="1"/>
</dbReference>
<proteinExistence type="inferred from homology"/>
<dbReference type="Pfam" id="PF04828">
    <property type="entry name" value="GFA"/>
    <property type="match status" value="1"/>
</dbReference>
<reference evidence="5 6" key="1">
    <citation type="submission" date="2018-08" db="EMBL/GenBank/DDBJ databases">
        <title>Erythrobacter zhengii sp.nov., a bacterium isolated from deep-sea sediment.</title>
        <authorList>
            <person name="Fang C."/>
            <person name="Wu Y.-H."/>
            <person name="Sun C."/>
            <person name="Wang H."/>
            <person name="Cheng H."/>
            <person name="Meng F.-X."/>
            <person name="Wang C.-S."/>
            <person name="Xu X.-W."/>
        </authorList>
    </citation>
    <scope>NUCLEOTIDE SEQUENCE [LARGE SCALE GENOMIC DNA]</scope>
    <source>
        <strain evidence="5 6">V18</strain>
    </source>
</reference>
<dbReference type="Proteomes" id="UP000286576">
    <property type="component" value="Unassembled WGS sequence"/>
</dbReference>